<dbReference type="SMART" id="SM00061">
    <property type="entry name" value="MATH"/>
    <property type="match status" value="1"/>
</dbReference>
<dbReference type="AlphaFoldDB" id="A0AAE9EFH9"/>
<gene>
    <name evidence="2" type="ORF">L5515_015295</name>
</gene>
<dbReference type="InterPro" id="IPR008974">
    <property type="entry name" value="TRAF-like"/>
</dbReference>
<dbReference type="InterPro" id="IPR002083">
    <property type="entry name" value="MATH/TRAF_dom"/>
</dbReference>
<protein>
    <recommendedName>
        <fullName evidence="1">MATH domain-containing protein</fullName>
    </recommendedName>
</protein>
<dbReference type="Proteomes" id="UP000829354">
    <property type="component" value="Chromosome II"/>
</dbReference>
<name>A0AAE9EFH9_CAEBR</name>
<dbReference type="PANTHER" id="PTHR22743">
    <property type="entry name" value="MEPRIN/TRAF-LIKE MATH FAMILY-C.ELEGANS"/>
    <property type="match status" value="1"/>
</dbReference>
<dbReference type="CDD" id="cd18186">
    <property type="entry name" value="BTB_POZ_ZBTB_KLHL-like"/>
    <property type="match status" value="1"/>
</dbReference>
<dbReference type="InterPro" id="IPR052664">
    <property type="entry name" value="BTB-MATH_domain_protein"/>
</dbReference>
<evidence type="ECO:0000259" key="1">
    <source>
        <dbReference type="SMART" id="SM00061"/>
    </source>
</evidence>
<sequence>MPPPEKTFVLKHVFKSISEMKEGEKYYSEIEEHFGVPWSIYTIRSENKFGLYLECSHKIDEKWTIKTSRRVKLLAVYGESMARSYDRGFGNAEGDDSSWGWIDFIEWDKMMELYMADDSVSVEIFDVKSEDFRKFLELLYGESSIDESTIEGILHLADKYDAKLAIRKCEKFLMKNFELRAPPSLALSSAPLVSQISSNRETNDSYDFPRSVAETGIKTL</sequence>
<dbReference type="CDD" id="cd00121">
    <property type="entry name" value="MATH"/>
    <property type="match status" value="1"/>
</dbReference>
<dbReference type="PANTHER" id="PTHR22743:SF165">
    <property type="entry name" value="BTB AND MATH DOMAIN CONTAINING-RELATED"/>
    <property type="match status" value="1"/>
</dbReference>
<accession>A0AAE9EFH9</accession>
<dbReference type="Gene3D" id="2.60.210.10">
    <property type="entry name" value="Apoptosis, Tumor Necrosis Factor Receptor Associated Protein 2, Chain A"/>
    <property type="match status" value="1"/>
</dbReference>
<proteinExistence type="predicted"/>
<dbReference type="SUPFAM" id="SSF54695">
    <property type="entry name" value="POZ domain"/>
    <property type="match status" value="1"/>
</dbReference>
<reference evidence="2 3" key="1">
    <citation type="submission" date="2022-04" db="EMBL/GenBank/DDBJ databases">
        <title>Chromosome-level reference genomes for two strains of Caenorhabditis briggsae: an improved platform for comparative genomics.</title>
        <authorList>
            <person name="Stevens L."/>
            <person name="Andersen E."/>
        </authorList>
    </citation>
    <scope>NUCLEOTIDE SEQUENCE [LARGE SCALE GENOMIC DNA]</scope>
    <source>
        <strain evidence="2">VX34</strain>
        <tissue evidence="2">Whole-organism</tissue>
    </source>
</reference>
<dbReference type="Pfam" id="PF00917">
    <property type="entry name" value="MATH"/>
    <property type="match status" value="1"/>
</dbReference>
<dbReference type="InterPro" id="IPR011333">
    <property type="entry name" value="SKP1/BTB/POZ_sf"/>
</dbReference>
<evidence type="ECO:0000313" key="2">
    <source>
        <dbReference type="EMBL" id="UMM19865.1"/>
    </source>
</evidence>
<evidence type="ECO:0000313" key="3">
    <source>
        <dbReference type="Proteomes" id="UP000829354"/>
    </source>
</evidence>
<keyword evidence="3" id="KW-1185">Reference proteome</keyword>
<dbReference type="SUPFAM" id="SSF49599">
    <property type="entry name" value="TRAF domain-like"/>
    <property type="match status" value="1"/>
</dbReference>
<organism evidence="2 3">
    <name type="scientific">Caenorhabditis briggsae</name>
    <dbReference type="NCBI Taxonomy" id="6238"/>
    <lineage>
        <taxon>Eukaryota</taxon>
        <taxon>Metazoa</taxon>
        <taxon>Ecdysozoa</taxon>
        <taxon>Nematoda</taxon>
        <taxon>Chromadorea</taxon>
        <taxon>Rhabditida</taxon>
        <taxon>Rhabditina</taxon>
        <taxon>Rhabditomorpha</taxon>
        <taxon>Rhabditoidea</taxon>
        <taxon>Rhabditidae</taxon>
        <taxon>Peloderinae</taxon>
        <taxon>Caenorhabditis</taxon>
    </lineage>
</organism>
<feature type="domain" description="MATH" evidence="1">
    <location>
        <begin position="9"/>
        <end position="110"/>
    </location>
</feature>
<dbReference type="EMBL" id="CP092621">
    <property type="protein sequence ID" value="UMM19865.1"/>
    <property type="molecule type" value="Genomic_DNA"/>
</dbReference>